<evidence type="ECO:0000256" key="1">
    <source>
        <dbReference type="SAM" id="MobiDB-lite"/>
    </source>
</evidence>
<reference evidence="2" key="1">
    <citation type="submission" date="2023-07" db="EMBL/GenBank/DDBJ databases">
        <authorList>
            <consortium name="AG Swart"/>
            <person name="Singh M."/>
            <person name="Singh A."/>
            <person name="Seah K."/>
            <person name="Emmerich C."/>
        </authorList>
    </citation>
    <scope>NUCLEOTIDE SEQUENCE</scope>
    <source>
        <strain evidence="2">DP1</strain>
    </source>
</reference>
<proteinExistence type="predicted"/>
<sequence length="236" mass="27526">MENYLELLPGDFAQDLTGKPFLGETYPSEFMTALGECRVEAFTDPFEFLQCTEEVLRVQESSQYNEVKCIQNSFTETKSSSNRNPKKPGRKPEVTGLTCRKDIALKALLRNIRRFHWEKLKIHTQFTTKRRQSKSECDAFLGEYIQKELGVEPNQKFISTLNLYLFSERPRPGEAKNLFREVLYTYSAAKLNNCLLNKYFRCLVYHYIFEMGPKISDSNSKIAIQMMEKKCNDCEI</sequence>
<dbReference type="EMBL" id="CAMPGE010001123">
    <property type="protein sequence ID" value="CAI2359892.1"/>
    <property type="molecule type" value="Genomic_DNA"/>
</dbReference>
<dbReference type="AlphaFoldDB" id="A0AAD1U0F0"/>
<keyword evidence="3" id="KW-1185">Reference proteome</keyword>
<accession>A0AAD1U0F0</accession>
<protein>
    <submittedName>
        <fullName evidence="2">Uncharacterized protein</fullName>
    </submittedName>
</protein>
<evidence type="ECO:0000313" key="2">
    <source>
        <dbReference type="EMBL" id="CAI2359892.1"/>
    </source>
</evidence>
<organism evidence="2 3">
    <name type="scientific">Euplotes crassus</name>
    <dbReference type="NCBI Taxonomy" id="5936"/>
    <lineage>
        <taxon>Eukaryota</taxon>
        <taxon>Sar</taxon>
        <taxon>Alveolata</taxon>
        <taxon>Ciliophora</taxon>
        <taxon>Intramacronucleata</taxon>
        <taxon>Spirotrichea</taxon>
        <taxon>Hypotrichia</taxon>
        <taxon>Euplotida</taxon>
        <taxon>Euplotidae</taxon>
        <taxon>Moneuplotes</taxon>
    </lineage>
</organism>
<feature type="region of interest" description="Disordered" evidence="1">
    <location>
        <begin position="75"/>
        <end position="94"/>
    </location>
</feature>
<comment type="caution">
    <text evidence="2">The sequence shown here is derived from an EMBL/GenBank/DDBJ whole genome shotgun (WGS) entry which is preliminary data.</text>
</comment>
<evidence type="ECO:0000313" key="3">
    <source>
        <dbReference type="Proteomes" id="UP001295684"/>
    </source>
</evidence>
<dbReference type="Proteomes" id="UP001295684">
    <property type="component" value="Unassembled WGS sequence"/>
</dbReference>
<gene>
    <name evidence="2" type="ORF">ECRASSUSDP1_LOCUS1186</name>
</gene>
<name>A0AAD1U0F0_EUPCR</name>